<dbReference type="EMBL" id="VIGW01000002">
    <property type="protein sequence ID" value="TWS20777.1"/>
    <property type="molecule type" value="Genomic_DNA"/>
</dbReference>
<dbReference type="RefSeq" id="WP_146559996.1">
    <property type="nucleotide sequence ID" value="NZ_VIGW01000002.1"/>
</dbReference>
<feature type="compositionally biased region" description="Basic residues" evidence="1">
    <location>
        <begin position="143"/>
        <end position="154"/>
    </location>
</feature>
<sequence>MSKNQTEPDDIDVAEPDTVAEPADDTAPATGDAAIIAEWAECYDPGTELFVGSFGADDFDPEYGSDDYPDGTTIAVKRCTSKPTPGWIRKHAHLNDLERTFALLEMHACDEALEILDALKGDQWDEFVNSWGQDGGLVPKSTRSARRSANRKRR</sequence>
<proteinExistence type="predicted"/>
<accession>A0A5C5RCG3</accession>
<name>A0A5C5RCG3_9ACTN</name>
<organism evidence="2 3">
    <name type="scientific">Tsukamurella asaccharolytica</name>
    <dbReference type="NCBI Taxonomy" id="2592067"/>
    <lineage>
        <taxon>Bacteria</taxon>
        <taxon>Bacillati</taxon>
        <taxon>Actinomycetota</taxon>
        <taxon>Actinomycetes</taxon>
        <taxon>Mycobacteriales</taxon>
        <taxon>Tsukamurellaceae</taxon>
        <taxon>Tsukamurella</taxon>
    </lineage>
</organism>
<feature type="region of interest" description="Disordered" evidence="1">
    <location>
        <begin position="1"/>
        <end position="29"/>
    </location>
</feature>
<dbReference type="Proteomes" id="UP000317291">
    <property type="component" value="Unassembled WGS sequence"/>
</dbReference>
<keyword evidence="3" id="KW-1185">Reference proteome</keyword>
<dbReference type="AlphaFoldDB" id="A0A5C5RCG3"/>
<reference evidence="2 3" key="1">
    <citation type="submission" date="2019-06" db="EMBL/GenBank/DDBJ databases">
        <title>Tsukamurella conjunctivitidis sp. nov., Tsukamurella assacharolytica sp. nov. and Tsukamurella sputae sp. nov. isolated from patients with conjunctivitis, bacteraemia (lymphoma) and respiratory infection (sputum) in Hong Kong.</title>
        <authorList>
            <person name="Teng J.L.L."/>
            <person name="Lee H.H."/>
            <person name="Fong J.Y.H."/>
            <person name="Fok K.M.N."/>
            <person name="Lau S.K.P."/>
            <person name="Woo P.C.Y."/>
        </authorList>
    </citation>
    <scope>NUCLEOTIDE SEQUENCE [LARGE SCALE GENOMIC DNA]</scope>
    <source>
        <strain evidence="2 3">HKU71</strain>
    </source>
</reference>
<protein>
    <recommendedName>
        <fullName evidence="4">Tail assembly chaperone</fullName>
    </recommendedName>
</protein>
<evidence type="ECO:0000313" key="2">
    <source>
        <dbReference type="EMBL" id="TWS20777.1"/>
    </source>
</evidence>
<gene>
    <name evidence="2" type="ORF">FK529_05475</name>
</gene>
<evidence type="ECO:0000256" key="1">
    <source>
        <dbReference type="SAM" id="MobiDB-lite"/>
    </source>
</evidence>
<feature type="region of interest" description="Disordered" evidence="1">
    <location>
        <begin position="132"/>
        <end position="154"/>
    </location>
</feature>
<evidence type="ECO:0000313" key="3">
    <source>
        <dbReference type="Proteomes" id="UP000317291"/>
    </source>
</evidence>
<evidence type="ECO:0008006" key="4">
    <source>
        <dbReference type="Google" id="ProtNLM"/>
    </source>
</evidence>
<comment type="caution">
    <text evidence="2">The sequence shown here is derived from an EMBL/GenBank/DDBJ whole genome shotgun (WGS) entry which is preliminary data.</text>
</comment>